<sequence length="518" mass="53287">MNTEKSPTDGGGFPSADARPGRHGRRRLSVATVAAAVLLAGGGGAYWASTAGEGGDYAPGSTSKPPKLALDGVAAQGGEGDGEGIAPGEPNPNAQTYRANKKMPDGPDAASVYRTPDGVSRAAVTALAESLDVSGKPEKKDGRWVVGKDGDSDGGLTLSVNDERMAGNWTYQTSRSPVMPCGKPLPTVPGGPAPSAGEVERPGSCPSMPDSGKGDPVSEKKAEDAVRPVLKTLKLQDAELDASVTTGPLRMVTVTPEVGGMPTKDWNTTFSVGKDGEIVRGHGNLGELSEGASYPVMSADETLKQLNKQGATGPHSGSGTVREPAPAPKADGKPGKGEAEAAKGKPLKVTDAEFGLVTRYSAGKPVLVPSWIYEFELPGGDQQASVAHPAVEPEFLKPAKPQKPGGGSDADAPDGSGQPGKPGGKPGAETPLQAVKSYEVDGRTVKLTFWGGVCDKYTASAEESGKSVKVTVRPEKSDPDKVCVKMAKPQTVEVELEKELDGRKVVDTQDGEAVPKAR</sequence>
<feature type="compositionally biased region" description="Basic and acidic residues" evidence="1">
    <location>
        <begin position="135"/>
        <end position="151"/>
    </location>
</feature>
<accession>A0ABQ2MK21</accession>
<keyword evidence="2" id="KW-1133">Transmembrane helix</keyword>
<reference evidence="4" key="1">
    <citation type="journal article" date="2019" name="Int. J. Syst. Evol. Microbiol.">
        <title>The Global Catalogue of Microorganisms (GCM) 10K type strain sequencing project: providing services to taxonomists for standard genome sequencing and annotation.</title>
        <authorList>
            <consortium name="The Broad Institute Genomics Platform"/>
            <consortium name="The Broad Institute Genome Sequencing Center for Infectious Disease"/>
            <person name="Wu L."/>
            <person name="Ma J."/>
        </authorList>
    </citation>
    <scope>NUCLEOTIDE SEQUENCE [LARGE SCALE GENOMIC DNA]</scope>
    <source>
        <strain evidence="4">CGMCC 4.7178</strain>
    </source>
</reference>
<feature type="compositionally biased region" description="Gly residues" evidence="1">
    <location>
        <begin position="75"/>
        <end position="85"/>
    </location>
</feature>
<evidence type="ECO:0000313" key="3">
    <source>
        <dbReference type="EMBL" id="GGO53391.1"/>
    </source>
</evidence>
<evidence type="ECO:0000256" key="1">
    <source>
        <dbReference type="SAM" id="MobiDB-lite"/>
    </source>
</evidence>
<feature type="compositionally biased region" description="Gly residues" evidence="1">
    <location>
        <begin position="417"/>
        <end position="426"/>
    </location>
</feature>
<organism evidence="3 4">
    <name type="scientific">Streptomyces daqingensis</name>
    <dbReference type="NCBI Taxonomy" id="1472640"/>
    <lineage>
        <taxon>Bacteria</taxon>
        <taxon>Bacillati</taxon>
        <taxon>Actinomycetota</taxon>
        <taxon>Actinomycetes</taxon>
        <taxon>Kitasatosporales</taxon>
        <taxon>Streptomycetaceae</taxon>
        <taxon>Streptomyces</taxon>
    </lineage>
</organism>
<gene>
    <name evidence="3" type="ORF">GCM10012287_39920</name>
</gene>
<proteinExistence type="predicted"/>
<evidence type="ECO:0000313" key="4">
    <source>
        <dbReference type="Proteomes" id="UP000631535"/>
    </source>
</evidence>
<keyword evidence="2" id="KW-0812">Transmembrane</keyword>
<dbReference type="RefSeq" id="WP_229712043.1">
    <property type="nucleotide sequence ID" value="NZ_BMMP01000013.1"/>
</dbReference>
<feature type="region of interest" description="Disordered" evidence="1">
    <location>
        <begin position="460"/>
        <end position="479"/>
    </location>
</feature>
<protein>
    <submittedName>
        <fullName evidence="3">Membrane protein</fullName>
    </submittedName>
</protein>
<feature type="compositionally biased region" description="Basic and acidic residues" evidence="1">
    <location>
        <begin position="212"/>
        <end position="225"/>
    </location>
</feature>
<keyword evidence="2" id="KW-0472">Membrane</keyword>
<feature type="region of interest" description="Disordered" evidence="1">
    <location>
        <begin position="1"/>
        <end position="26"/>
    </location>
</feature>
<feature type="region of interest" description="Disordered" evidence="1">
    <location>
        <begin position="132"/>
        <end position="159"/>
    </location>
</feature>
<feature type="region of interest" description="Disordered" evidence="1">
    <location>
        <begin position="49"/>
        <end position="114"/>
    </location>
</feature>
<comment type="caution">
    <text evidence="3">The sequence shown here is derived from an EMBL/GenBank/DDBJ whole genome shotgun (WGS) entry which is preliminary data.</text>
</comment>
<feature type="region of interest" description="Disordered" evidence="1">
    <location>
        <begin position="172"/>
        <end position="225"/>
    </location>
</feature>
<name>A0ABQ2MK21_9ACTN</name>
<feature type="transmembrane region" description="Helical" evidence="2">
    <location>
        <begin position="28"/>
        <end position="48"/>
    </location>
</feature>
<dbReference type="Proteomes" id="UP000631535">
    <property type="component" value="Unassembled WGS sequence"/>
</dbReference>
<keyword evidence="4" id="KW-1185">Reference proteome</keyword>
<feature type="region of interest" description="Disordered" evidence="1">
    <location>
        <begin position="394"/>
        <end position="434"/>
    </location>
</feature>
<dbReference type="EMBL" id="BMMP01000013">
    <property type="protein sequence ID" value="GGO53391.1"/>
    <property type="molecule type" value="Genomic_DNA"/>
</dbReference>
<feature type="region of interest" description="Disordered" evidence="1">
    <location>
        <begin position="304"/>
        <end position="344"/>
    </location>
</feature>
<evidence type="ECO:0000256" key="2">
    <source>
        <dbReference type="SAM" id="Phobius"/>
    </source>
</evidence>
<feature type="compositionally biased region" description="Basic and acidic residues" evidence="1">
    <location>
        <begin position="330"/>
        <end position="344"/>
    </location>
</feature>
<feature type="compositionally biased region" description="Polar residues" evidence="1">
    <location>
        <begin position="304"/>
        <end position="319"/>
    </location>
</feature>